<accession>A0A225W8W8</accession>
<evidence type="ECO:0000313" key="2">
    <source>
        <dbReference type="EMBL" id="OWZ13280.1"/>
    </source>
</evidence>
<organism evidence="2 3">
    <name type="scientific">Phytophthora megakarya</name>
    <dbReference type="NCBI Taxonomy" id="4795"/>
    <lineage>
        <taxon>Eukaryota</taxon>
        <taxon>Sar</taxon>
        <taxon>Stramenopiles</taxon>
        <taxon>Oomycota</taxon>
        <taxon>Peronosporomycetes</taxon>
        <taxon>Peronosporales</taxon>
        <taxon>Peronosporaceae</taxon>
        <taxon>Phytophthora</taxon>
    </lineage>
</organism>
<keyword evidence="3" id="KW-1185">Reference proteome</keyword>
<evidence type="ECO:0000313" key="3">
    <source>
        <dbReference type="Proteomes" id="UP000198211"/>
    </source>
</evidence>
<name>A0A225W8W8_9STRA</name>
<comment type="caution">
    <text evidence="2">The sequence shown here is derived from an EMBL/GenBank/DDBJ whole genome shotgun (WGS) entry which is preliminary data.</text>
</comment>
<proteinExistence type="predicted"/>
<feature type="compositionally biased region" description="Basic and acidic residues" evidence="1">
    <location>
        <begin position="108"/>
        <end position="126"/>
    </location>
</feature>
<dbReference type="AlphaFoldDB" id="A0A225W8W8"/>
<feature type="compositionally biased region" description="Low complexity" evidence="1">
    <location>
        <begin position="130"/>
        <end position="150"/>
    </location>
</feature>
<sequence length="195" mass="22394">MSEEFVRALCQASTSCYYNKKLQEDLWGMKKARRESLAQCSKGFRALVCMENTLTQQDEHSLMSEGNLQARSTLRLKEQVDASRQVYTTVAALASFFERIEQREEHLGHNNSDAQEKSPDNHDKLRNQGRRSGFNNWNGGNGHNRQQNRGGTRDGGYASGQNYHNSNNSADNKYCMFHRTNTHNTQDYRALHNEN</sequence>
<reference evidence="3" key="1">
    <citation type="submission" date="2017-03" db="EMBL/GenBank/DDBJ databases">
        <title>Phytopthora megakarya and P. palmivora, two closely related causual agents of cacao black pod achieved similar genome size and gene model numbers by different mechanisms.</title>
        <authorList>
            <person name="Ali S."/>
            <person name="Shao J."/>
            <person name="Larry D.J."/>
            <person name="Kronmiller B."/>
            <person name="Shen D."/>
            <person name="Strem M.D."/>
            <person name="Melnick R.L."/>
            <person name="Guiltinan M.J."/>
            <person name="Tyler B.M."/>
            <person name="Meinhardt L.W."/>
            <person name="Bailey B.A."/>
        </authorList>
    </citation>
    <scope>NUCLEOTIDE SEQUENCE [LARGE SCALE GENOMIC DNA]</scope>
    <source>
        <strain evidence="3">zdho120</strain>
    </source>
</reference>
<dbReference type="Proteomes" id="UP000198211">
    <property type="component" value="Unassembled WGS sequence"/>
</dbReference>
<dbReference type="EMBL" id="NBNE01001620">
    <property type="protein sequence ID" value="OWZ13280.1"/>
    <property type="molecule type" value="Genomic_DNA"/>
</dbReference>
<protein>
    <submittedName>
        <fullName evidence="2">Uncharacterized protein</fullName>
    </submittedName>
</protein>
<gene>
    <name evidence="2" type="ORF">PHMEG_00013418</name>
</gene>
<feature type="region of interest" description="Disordered" evidence="1">
    <location>
        <begin position="108"/>
        <end position="165"/>
    </location>
</feature>
<evidence type="ECO:0000256" key="1">
    <source>
        <dbReference type="SAM" id="MobiDB-lite"/>
    </source>
</evidence>